<dbReference type="Proteomes" id="UP000677537">
    <property type="component" value="Unassembled WGS sequence"/>
</dbReference>
<evidence type="ECO:0000313" key="1">
    <source>
        <dbReference type="EMBL" id="MBP0496236.1"/>
    </source>
</evidence>
<name>A0A940N1I9_9PROT</name>
<dbReference type="SUPFAM" id="SSF51126">
    <property type="entry name" value="Pectin lyase-like"/>
    <property type="match status" value="1"/>
</dbReference>
<organism evidence="1 2">
    <name type="scientific">Roseomonas indoligenes</name>
    <dbReference type="NCBI Taxonomy" id="2820811"/>
    <lineage>
        <taxon>Bacteria</taxon>
        <taxon>Pseudomonadati</taxon>
        <taxon>Pseudomonadota</taxon>
        <taxon>Alphaproteobacteria</taxon>
        <taxon>Acetobacterales</taxon>
        <taxon>Roseomonadaceae</taxon>
        <taxon>Roseomonas</taxon>
    </lineage>
</organism>
<keyword evidence="2" id="KW-1185">Reference proteome</keyword>
<dbReference type="EMBL" id="JAGIZA010000031">
    <property type="protein sequence ID" value="MBP0496236.1"/>
    <property type="molecule type" value="Genomic_DNA"/>
</dbReference>
<dbReference type="AlphaFoldDB" id="A0A940N1I9"/>
<protein>
    <submittedName>
        <fullName evidence="1">Uncharacterized protein</fullName>
    </submittedName>
</protein>
<comment type="caution">
    <text evidence="1">The sequence shown here is derived from an EMBL/GenBank/DDBJ whole genome shotgun (WGS) entry which is preliminary data.</text>
</comment>
<accession>A0A940N1I9</accession>
<dbReference type="Gene3D" id="2.160.20.10">
    <property type="entry name" value="Single-stranded right-handed beta-helix, Pectin lyase-like"/>
    <property type="match status" value="1"/>
</dbReference>
<dbReference type="InterPro" id="IPR011050">
    <property type="entry name" value="Pectin_lyase_fold/virulence"/>
</dbReference>
<gene>
    <name evidence="1" type="ORF">J5Y10_25860</name>
</gene>
<evidence type="ECO:0000313" key="2">
    <source>
        <dbReference type="Proteomes" id="UP000677537"/>
    </source>
</evidence>
<dbReference type="RefSeq" id="WP_209377029.1">
    <property type="nucleotide sequence ID" value="NZ_JAGIZA010000031.1"/>
</dbReference>
<reference evidence="1" key="1">
    <citation type="submission" date="2021-03" db="EMBL/GenBank/DDBJ databases">
        <authorList>
            <person name="So Y."/>
        </authorList>
    </citation>
    <scope>NUCLEOTIDE SEQUENCE</scope>
    <source>
        <strain evidence="1">SG15</strain>
    </source>
</reference>
<sequence>MSSVIVTTATATPALSGGGEVGSPVLEARPFDVRRFGAIWDGRSHPLRERFPTIERARAVYPFARSLEQQVDFCATQGAINAAAAAGGGCVWLPRGVGTMDDTLVIPEARPFGDPGTQVDMRGEVWQGTRLRWTTDLGPGRFAISFGDPAASRANRLGRYAADGMYEGLFEDFCIEGPNPPGALGAVHTRMSGLAWGARRTLRRIRVSRFYAGIDLVGDHSLWESVQTPDNFYGVYVAEPSDYMVGDNVYTKCFFTGCRMAAIAIHPRACLPSGIYIGCYIGGAPYGVMKEERNGLTNPDNRLAAGVVFDRCMFEYIGNAMLEDRNFRETTATAISDLVDVQFRGLCYFQWQDGNRIPAHPRRAIWNVGGLERVLVQGWGATFAFVPGDDCLLRVGRIENAALDLRWSEVFANLAKAGRPVFDASVTAAYSGRHATWQEGTLQGGFFAMTGPDSGGRVGKDEFVQLQRGAAARVSDQNLPLGVAQMAAEPGRWIGIATWGGAVRCRLAGPVTEGSPVFSNGTGAAVVMAGRQEGDLIGHVVRALESGYAEIALKL</sequence>
<dbReference type="InterPro" id="IPR012334">
    <property type="entry name" value="Pectin_lyas_fold"/>
</dbReference>
<proteinExistence type="predicted"/>